<sequence>MAANPERENPVAGYSGIFLSEEQASILSGGQDIDKLLASITLGSFQKYYSSLF</sequence>
<gene>
    <name evidence="1" type="ORF">NE695_01200</name>
</gene>
<dbReference type="Proteomes" id="UP001524473">
    <property type="component" value="Unassembled WGS sequence"/>
</dbReference>
<dbReference type="RefSeq" id="WP_154669701.1">
    <property type="nucleotide sequence ID" value="NZ_CABKVV010000014.1"/>
</dbReference>
<organism evidence="1 2">
    <name type="scientific">Neglectibacter timonensis</name>
    <dbReference type="NCBI Taxonomy" id="1776382"/>
    <lineage>
        <taxon>Bacteria</taxon>
        <taxon>Bacillati</taxon>
        <taxon>Bacillota</taxon>
        <taxon>Clostridia</taxon>
        <taxon>Eubacteriales</taxon>
        <taxon>Oscillospiraceae</taxon>
        <taxon>Neglectibacter</taxon>
    </lineage>
</organism>
<evidence type="ECO:0000313" key="2">
    <source>
        <dbReference type="Proteomes" id="UP001524473"/>
    </source>
</evidence>
<comment type="caution">
    <text evidence="1">The sequence shown here is derived from an EMBL/GenBank/DDBJ whole genome shotgun (WGS) entry which is preliminary data.</text>
</comment>
<evidence type="ECO:0000313" key="1">
    <source>
        <dbReference type="EMBL" id="MCQ4838527.1"/>
    </source>
</evidence>
<reference evidence="1 2" key="1">
    <citation type="submission" date="2022-06" db="EMBL/GenBank/DDBJ databases">
        <title>Isolation of gut microbiota from human fecal samples.</title>
        <authorList>
            <person name="Pamer E.G."/>
            <person name="Barat B."/>
            <person name="Waligurski E."/>
            <person name="Medina S."/>
            <person name="Paddock L."/>
            <person name="Mostad J."/>
        </authorList>
    </citation>
    <scope>NUCLEOTIDE SEQUENCE [LARGE SCALE GENOMIC DNA]</scope>
    <source>
        <strain evidence="1 2">DFI.9.73</strain>
    </source>
</reference>
<accession>A0ABT1RV22</accession>
<protein>
    <submittedName>
        <fullName evidence="1">Uncharacterized protein</fullName>
    </submittedName>
</protein>
<proteinExistence type="predicted"/>
<keyword evidence="2" id="KW-1185">Reference proteome</keyword>
<dbReference type="GeneID" id="90534070"/>
<dbReference type="EMBL" id="JANFZH010000002">
    <property type="protein sequence ID" value="MCQ4838527.1"/>
    <property type="molecule type" value="Genomic_DNA"/>
</dbReference>
<name>A0ABT1RV22_9FIRM</name>